<reference evidence="3" key="1">
    <citation type="submission" date="2019-04" db="EMBL/GenBank/DDBJ databases">
        <title>Draft genome sequence of Pseudonocardiaceae bacterium SL3-2-4.</title>
        <authorList>
            <person name="Ningsih F."/>
            <person name="Yokota A."/>
            <person name="Sakai Y."/>
            <person name="Nanatani K."/>
            <person name="Yabe S."/>
            <person name="Oetari A."/>
            <person name="Sjamsuridzal W."/>
        </authorList>
    </citation>
    <scope>NUCLEOTIDE SEQUENCE [LARGE SCALE GENOMIC DNA]</scope>
    <source>
        <strain evidence="3">SL3-2-4</strain>
    </source>
</reference>
<dbReference type="Pfam" id="PF07398">
    <property type="entry name" value="MDMPI_C"/>
    <property type="match status" value="1"/>
</dbReference>
<name>A0A4D4JB41_9PSEU</name>
<dbReference type="RefSeq" id="WP_192909529.1">
    <property type="nucleotide sequence ID" value="NZ_BJFL01000012.1"/>
</dbReference>
<protein>
    <recommendedName>
        <fullName evidence="1">MDMPI C-terminal domain-containing protein</fullName>
    </recommendedName>
</protein>
<organism evidence="2 3">
    <name type="scientific">Gandjariella thermophila</name>
    <dbReference type="NCBI Taxonomy" id="1931992"/>
    <lineage>
        <taxon>Bacteria</taxon>
        <taxon>Bacillati</taxon>
        <taxon>Actinomycetota</taxon>
        <taxon>Actinomycetes</taxon>
        <taxon>Pseudonocardiales</taxon>
        <taxon>Pseudonocardiaceae</taxon>
        <taxon>Gandjariella</taxon>
    </lineage>
</organism>
<evidence type="ECO:0000313" key="3">
    <source>
        <dbReference type="Proteomes" id="UP000298860"/>
    </source>
</evidence>
<dbReference type="Proteomes" id="UP000298860">
    <property type="component" value="Unassembled WGS sequence"/>
</dbReference>
<evidence type="ECO:0000259" key="1">
    <source>
        <dbReference type="Pfam" id="PF07398"/>
    </source>
</evidence>
<feature type="domain" description="MDMPI C-terminal" evidence="1">
    <location>
        <begin position="3"/>
        <end position="66"/>
    </location>
</feature>
<evidence type="ECO:0000313" key="2">
    <source>
        <dbReference type="EMBL" id="GDY31177.1"/>
    </source>
</evidence>
<sequence>MVSATDAGRYWLVRLGPHAPRTTETPEPVSAGTVISGAAADIYLALWNRRPWDGVAVTGDDDLPARWSDAVRVRWA</sequence>
<dbReference type="EMBL" id="BJFL01000012">
    <property type="protein sequence ID" value="GDY31177.1"/>
    <property type="molecule type" value="Genomic_DNA"/>
</dbReference>
<gene>
    <name evidence="2" type="ORF">GTS_28100</name>
</gene>
<comment type="caution">
    <text evidence="2">The sequence shown here is derived from an EMBL/GenBank/DDBJ whole genome shotgun (WGS) entry which is preliminary data.</text>
</comment>
<accession>A0A4D4JB41</accession>
<dbReference type="InterPro" id="IPR010872">
    <property type="entry name" value="MDMPI_C-term_domain"/>
</dbReference>
<proteinExistence type="predicted"/>
<keyword evidence="3" id="KW-1185">Reference proteome</keyword>
<dbReference type="AlphaFoldDB" id="A0A4D4JB41"/>